<feature type="region of interest" description="Disordered" evidence="1">
    <location>
        <begin position="565"/>
        <end position="597"/>
    </location>
</feature>
<evidence type="ECO:0000313" key="2">
    <source>
        <dbReference type="EMBL" id="OHT11372.1"/>
    </source>
</evidence>
<feature type="compositionally biased region" description="Basic and acidic residues" evidence="1">
    <location>
        <begin position="659"/>
        <end position="678"/>
    </location>
</feature>
<organism evidence="2 3">
    <name type="scientific">Tritrichomonas foetus</name>
    <dbReference type="NCBI Taxonomy" id="1144522"/>
    <lineage>
        <taxon>Eukaryota</taxon>
        <taxon>Metamonada</taxon>
        <taxon>Parabasalia</taxon>
        <taxon>Tritrichomonadida</taxon>
        <taxon>Tritrichomonadidae</taxon>
        <taxon>Tritrichomonas</taxon>
    </lineage>
</organism>
<gene>
    <name evidence="2" type="ORF">TRFO_19174</name>
</gene>
<reference evidence="2" key="1">
    <citation type="submission" date="2016-10" db="EMBL/GenBank/DDBJ databases">
        <authorList>
            <person name="Benchimol M."/>
            <person name="Almeida L.G."/>
            <person name="Vasconcelos A.T."/>
            <person name="Perreira-Neves A."/>
            <person name="Rosa I.A."/>
            <person name="Tasca T."/>
            <person name="Bogo M.R."/>
            <person name="de Souza W."/>
        </authorList>
    </citation>
    <scope>NUCLEOTIDE SEQUENCE [LARGE SCALE GENOMIC DNA]</scope>
    <source>
        <strain evidence="2">K</strain>
    </source>
</reference>
<keyword evidence="3" id="KW-1185">Reference proteome</keyword>
<dbReference type="Proteomes" id="UP000179807">
    <property type="component" value="Unassembled WGS sequence"/>
</dbReference>
<evidence type="ECO:0000256" key="1">
    <source>
        <dbReference type="SAM" id="MobiDB-lite"/>
    </source>
</evidence>
<proteinExistence type="predicted"/>
<name>A0A1J4KNK2_9EUKA</name>
<sequence length="906" mass="105576">MTYPFKTLFKRGIFDLTFLLGSVQLFEIKVAVMNEQDFKNHLSQLNVEKNIMKLERQNKQMLLDLLTITHQIKIENFFSSDFADLLKVDFVEIINLSKRTPQRIHNFLTGMNSGIVLDWLILILQNPEKFAIIVVDYFRTRNEYLSYFAAITFPSIFHHFFTNGFQKLSYRFLISMLESGDIGTFWYFCLSFIESTSNFSLVLWENFLNFELSVSSISDPSSKMSGPIFYKFLKCLKSASCSLSIYQHSILKKFNEVNSPTCALFVCKYLIERSFNWFHLKFNGNKTAINSRITNRQSIQNIFQLSNFHNEITKILDFSSQHPNSPQFKMIIHTLTVATNSRFVADIVGTHSNLIICQHDCYLIQDIIKKSVFNEELKENTIRFVKIFPVNKESIKNFVPMSLEIPLNMCFKKKELTPGDTKTNQPGSSSFSSLNNNDFHPKPISKQPDVTRVLNMSNNLMLDTHDEKLLIYDDEKFEYLLKLGAFKSFVENEISKRKYEQIRSHYSFTEKLLQSKKAEITSTASNISLNSIIQKKINISFERHPLTSRDSVLSNSKLIANVVNSNSDENNNYDNSNSNNNNSNSNKSNKINNANNYSNYYSTNGNINFDDIFENDDNKPESKGEVRKRTDSFIALNTSGKHSPPVMKSAPFKLRNSHQHTDGTKKRQIQIKDDELSRHRSNTVSKNKKIPKQSSFTDFTTLRRQTLLINTINMNNFQRFTNSVGNLIEQVDGNETKFLLYCLKLNEFDYHYNDKMIPVIVEEYVKLMNTYRIRKLGKYTKLHPDWKTIGNKISNFVDFMCDYKIGTCIIWIVLLGEMMLKVSEFDAVKGNENKFFCFVLMNSKSDCFIRIYMWIKKIFYSISDLRKLLNPNQEQGIENIEMYLKKIVGHNKRLFKKITEELENEI</sequence>
<feature type="region of interest" description="Disordered" evidence="1">
    <location>
        <begin position="416"/>
        <end position="447"/>
    </location>
</feature>
<evidence type="ECO:0000313" key="3">
    <source>
        <dbReference type="Proteomes" id="UP000179807"/>
    </source>
</evidence>
<comment type="caution">
    <text evidence="2">The sequence shown here is derived from an EMBL/GenBank/DDBJ whole genome shotgun (WGS) entry which is preliminary data.</text>
</comment>
<dbReference type="VEuPathDB" id="TrichDB:TRFO_19174"/>
<accession>A0A1J4KNK2</accession>
<protein>
    <submittedName>
        <fullName evidence="2">Uncharacterized protein</fullName>
    </submittedName>
</protein>
<dbReference type="EMBL" id="MLAK01000589">
    <property type="protein sequence ID" value="OHT11372.1"/>
    <property type="molecule type" value="Genomic_DNA"/>
</dbReference>
<feature type="compositionally biased region" description="Low complexity" evidence="1">
    <location>
        <begin position="428"/>
        <end position="437"/>
    </location>
</feature>
<dbReference type="AlphaFoldDB" id="A0A1J4KNK2"/>
<dbReference type="RefSeq" id="XP_068364508.1">
    <property type="nucleotide sequence ID" value="XM_068500632.1"/>
</dbReference>
<dbReference type="GeneID" id="94835336"/>
<feature type="region of interest" description="Disordered" evidence="1">
    <location>
        <begin position="635"/>
        <end position="689"/>
    </location>
</feature>